<gene>
    <name evidence="2" type="ORF">OE88DRAFT_1662599</name>
</gene>
<dbReference type="EMBL" id="ML213516">
    <property type="protein sequence ID" value="TFK49189.1"/>
    <property type="molecule type" value="Genomic_DNA"/>
</dbReference>
<dbReference type="Proteomes" id="UP000305948">
    <property type="component" value="Unassembled WGS sequence"/>
</dbReference>
<keyword evidence="3" id="KW-1185">Reference proteome</keyword>
<sequence>MSTGTVHVLRSRIPLALLLLGISNGIRTPPSSHTASGRLLRGLGLGFELLSPRRSCASSESIGLHLGFGSVDIDGNAGRRRRAVTYLNHAPYLLFWSYFLPHRQTLRGAYVLYAFDFPLLPQYPFAVIYHDAATWIRSTVSLMRPKQDSSIASPL</sequence>
<proteinExistence type="predicted"/>
<evidence type="ECO:0000256" key="1">
    <source>
        <dbReference type="SAM" id="SignalP"/>
    </source>
</evidence>
<evidence type="ECO:0000313" key="2">
    <source>
        <dbReference type="EMBL" id="TFK49189.1"/>
    </source>
</evidence>
<feature type="signal peptide" evidence="1">
    <location>
        <begin position="1"/>
        <end position="25"/>
    </location>
</feature>
<reference evidence="2 3" key="1">
    <citation type="journal article" date="2019" name="Nat. Ecol. Evol.">
        <title>Megaphylogeny resolves global patterns of mushroom evolution.</title>
        <authorList>
            <person name="Varga T."/>
            <person name="Krizsan K."/>
            <person name="Foldi C."/>
            <person name="Dima B."/>
            <person name="Sanchez-Garcia M."/>
            <person name="Sanchez-Ramirez S."/>
            <person name="Szollosi G.J."/>
            <person name="Szarkandi J.G."/>
            <person name="Papp V."/>
            <person name="Albert L."/>
            <person name="Andreopoulos W."/>
            <person name="Angelini C."/>
            <person name="Antonin V."/>
            <person name="Barry K.W."/>
            <person name="Bougher N.L."/>
            <person name="Buchanan P."/>
            <person name="Buyck B."/>
            <person name="Bense V."/>
            <person name="Catcheside P."/>
            <person name="Chovatia M."/>
            <person name="Cooper J."/>
            <person name="Damon W."/>
            <person name="Desjardin D."/>
            <person name="Finy P."/>
            <person name="Geml J."/>
            <person name="Haridas S."/>
            <person name="Hughes K."/>
            <person name="Justo A."/>
            <person name="Karasinski D."/>
            <person name="Kautmanova I."/>
            <person name="Kiss B."/>
            <person name="Kocsube S."/>
            <person name="Kotiranta H."/>
            <person name="LaButti K.M."/>
            <person name="Lechner B.E."/>
            <person name="Liimatainen K."/>
            <person name="Lipzen A."/>
            <person name="Lukacs Z."/>
            <person name="Mihaltcheva S."/>
            <person name="Morgado L.N."/>
            <person name="Niskanen T."/>
            <person name="Noordeloos M.E."/>
            <person name="Ohm R.A."/>
            <person name="Ortiz-Santana B."/>
            <person name="Ovrebo C."/>
            <person name="Racz N."/>
            <person name="Riley R."/>
            <person name="Savchenko A."/>
            <person name="Shiryaev A."/>
            <person name="Soop K."/>
            <person name="Spirin V."/>
            <person name="Szebenyi C."/>
            <person name="Tomsovsky M."/>
            <person name="Tulloss R.E."/>
            <person name="Uehling J."/>
            <person name="Grigoriev I.V."/>
            <person name="Vagvolgyi C."/>
            <person name="Papp T."/>
            <person name="Martin F.M."/>
            <person name="Miettinen O."/>
            <person name="Hibbett D.S."/>
            <person name="Nagy L.G."/>
        </authorList>
    </citation>
    <scope>NUCLEOTIDE SEQUENCE [LARGE SCALE GENOMIC DNA]</scope>
    <source>
        <strain evidence="2 3">OMC1185</strain>
    </source>
</reference>
<dbReference type="AlphaFoldDB" id="A0A5C3MUN2"/>
<evidence type="ECO:0000313" key="3">
    <source>
        <dbReference type="Proteomes" id="UP000305948"/>
    </source>
</evidence>
<name>A0A5C3MUN2_9AGAM</name>
<feature type="chain" id="PRO_5022849572" description="Secreted protein" evidence="1">
    <location>
        <begin position="26"/>
        <end position="155"/>
    </location>
</feature>
<keyword evidence="1" id="KW-0732">Signal</keyword>
<evidence type="ECO:0008006" key="4">
    <source>
        <dbReference type="Google" id="ProtNLM"/>
    </source>
</evidence>
<organism evidence="2 3">
    <name type="scientific">Heliocybe sulcata</name>
    <dbReference type="NCBI Taxonomy" id="5364"/>
    <lineage>
        <taxon>Eukaryota</taxon>
        <taxon>Fungi</taxon>
        <taxon>Dikarya</taxon>
        <taxon>Basidiomycota</taxon>
        <taxon>Agaricomycotina</taxon>
        <taxon>Agaricomycetes</taxon>
        <taxon>Gloeophyllales</taxon>
        <taxon>Gloeophyllaceae</taxon>
        <taxon>Heliocybe</taxon>
    </lineage>
</organism>
<protein>
    <recommendedName>
        <fullName evidence="4">Secreted protein</fullName>
    </recommendedName>
</protein>
<accession>A0A5C3MUN2</accession>